<dbReference type="AlphaFoldDB" id="A0AAE0GEF9"/>
<dbReference type="Proteomes" id="UP001190700">
    <property type="component" value="Unassembled WGS sequence"/>
</dbReference>
<sequence length="248" mass="27656">MNDMKNGIMNQRLKRLRRTGGAGSSQQTAAECVMAMDIANMSGVVNKEGIVAANDVTMAPDNYDSDEDLIKILEEAYADEALVQDLYDRMQADKDFSSRMKAAMSNPQYKERLTAAIEASGYMQKAIADSPEMQKLKDAEENNALLQPFQDEKVVAQIESLKDDPKKAAMMMAQSEDKLKAVAGDLVLGVQEYRDDFEPDADDLIDKFRTIELNGYKAFLDIAMKDKRVQNAVVNGLMDAMEEERDQA</sequence>
<reference evidence="1 2" key="1">
    <citation type="journal article" date="2015" name="Genome Biol. Evol.">
        <title>Comparative Genomics of a Bacterivorous Green Alga Reveals Evolutionary Causalities and Consequences of Phago-Mixotrophic Mode of Nutrition.</title>
        <authorList>
            <person name="Burns J.A."/>
            <person name="Paasch A."/>
            <person name="Narechania A."/>
            <person name="Kim E."/>
        </authorList>
    </citation>
    <scope>NUCLEOTIDE SEQUENCE [LARGE SCALE GENOMIC DNA]</scope>
    <source>
        <strain evidence="1 2">PLY_AMNH</strain>
    </source>
</reference>
<organism evidence="1 2">
    <name type="scientific">Cymbomonas tetramitiformis</name>
    <dbReference type="NCBI Taxonomy" id="36881"/>
    <lineage>
        <taxon>Eukaryota</taxon>
        <taxon>Viridiplantae</taxon>
        <taxon>Chlorophyta</taxon>
        <taxon>Pyramimonadophyceae</taxon>
        <taxon>Pyramimonadales</taxon>
        <taxon>Pyramimonadaceae</taxon>
        <taxon>Cymbomonas</taxon>
    </lineage>
</organism>
<keyword evidence="2" id="KW-1185">Reference proteome</keyword>
<protein>
    <submittedName>
        <fullName evidence="1">Uncharacterized protein</fullName>
    </submittedName>
</protein>
<proteinExistence type="predicted"/>
<comment type="caution">
    <text evidence="1">The sequence shown here is derived from an EMBL/GenBank/DDBJ whole genome shotgun (WGS) entry which is preliminary data.</text>
</comment>
<name>A0AAE0GEF9_9CHLO</name>
<gene>
    <name evidence="1" type="ORF">CYMTET_15509</name>
</gene>
<evidence type="ECO:0000313" key="1">
    <source>
        <dbReference type="EMBL" id="KAK3276413.1"/>
    </source>
</evidence>
<accession>A0AAE0GEF9</accession>
<dbReference type="EMBL" id="LGRX02006568">
    <property type="protein sequence ID" value="KAK3276413.1"/>
    <property type="molecule type" value="Genomic_DNA"/>
</dbReference>
<evidence type="ECO:0000313" key="2">
    <source>
        <dbReference type="Proteomes" id="UP001190700"/>
    </source>
</evidence>